<dbReference type="InterPro" id="IPR047243">
    <property type="entry name" value="RING-H2_BRAP2"/>
</dbReference>
<dbReference type="CDD" id="cd16457">
    <property type="entry name" value="RING-H2_BRAP2"/>
    <property type="match status" value="1"/>
</dbReference>
<keyword evidence="1" id="KW-0479">Metal-binding</keyword>
<dbReference type="PANTHER" id="PTHR24007:SF7">
    <property type="entry name" value="BRCA1-ASSOCIATED PROTEIN"/>
    <property type="match status" value="1"/>
</dbReference>
<keyword evidence="3" id="KW-0862">Zinc</keyword>
<dbReference type="PANTHER" id="PTHR24007">
    <property type="entry name" value="BRCA1-ASSOCIATED PROTEIN"/>
    <property type="match status" value="1"/>
</dbReference>
<evidence type="ECO:0000313" key="9">
    <source>
        <dbReference type="EMBL" id="JAT76477.1"/>
    </source>
</evidence>
<keyword evidence="5" id="KW-0175">Coiled coil</keyword>
<evidence type="ECO:0000256" key="3">
    <source>
        <dbReference type="ARBA" id="ARBA00022833"/>
    </source>
</evidence>
<feature type="region of interest" description="Disordered" evidence="6">
    <location>
        <begin position="591"/>
        <end position="619"/>
    </location>
</feature>
<feature type="non-terminal residue" evidence="9">
    <location>
        <position position="1"/>
    </location>
</feature>
<feature type="coiled-coil region" evidence="5">
    <location>
        <begin position="478"/>
        <end position="554"/>
    </location>
</feature>
<dbReference type="InterPro" id="IPR011422">
    <property type="entry name" value="BRAP2/ETP1_RRM"/>
</dbReference>
<evidence type="ECO:0000256" key="2">
    <source>
        <dbReference type="ARBA" id="ARBA00022771"/>
    </source>
</evidence>
<sequence length="619" mass="66660">LTSPARVWIVRRNTIDFQYCHRQDEPVGTLALAMYSVKVTGTSGPGEPASSKQQALLAEDSGVGTSSGALSEDVQDLVPFSAGNPRVEHLTGTVRLYRHAPRPTPRAPPWNRGPNTDPDLPEGRGPRLCILALPQDMGFAELSTFMGPHFSKALEVRLVRREGGARAARLVLLRFAAQKDADAFFLQHNDRPFCTLEPELLCHAVFVRGVECEGLALPGWEESMSRQGPPKAATPGVATPGAAALPPAPPGVATAPAVELPSCPVCLERLDEESSGIVTTVCNHRFHNDCLRHWGDSSCPVCRYCQPSVADTPHCSTCACTTDLWICLICGHVGCGRYRGSHASDHWEESGHGYALELGTQRVWDYLGDAYVHRLIQSKAGGKPVEAGDPPVRRAHVPATHAQSAADGECCSGAAGRAGPGATPDGDVEDPLHQVLALSKFDALVGEYNHLLVTQLESQRMHFEGLLIRAGTEAENKVSQAQAEAHAAGEEAREAKARAGAALQAQQAAERKLAASRQEAARLEKERKFLKEMCDALVDNQKQYTERLKTTEEAAAACQEARDTTIRDLQEQVRDLMVFIEARQSIGSGEGGLAGGSLLPLPEAPPAANKKQLRRASRR</sequence>
<dbReference type="PROSITE" id="PS50089">
    <property type="entry name" value="ZF_RING_2"/>
    <property type="match status" value="1"/>
</dbReference>
<evidence type="ECO:0000256" key="4">
    <source>
        <dbReference type="PROSITE-ProRule" id="PRU00502"/>
    </source>
</evidence>
<dbReference type="SMART" id="SM00184">
    <property type="entry name" value="RING"/>
    <property type="match status" value="1"/>
</dbReference>
<evidence type="ECO:0000256" key="1">
    <source>
        <dbReference type="ARBA" id="ARBA00022723"/>
    </source>
</evidence>
<gene>
    <name evidence="9" type="ORF">g.16260</name>
</gene>
<feature type="domain" description="RING-type" evidence="7">
    <location>
        <begin position="263"/>
        <end position="303"/>
    </location>
</feature>
<dbReference type="Pfam" id="PF07576">
    <property type="entry name" value="BRAP2"/>
    <property type="match status" value="1"/>
</dbReference>
<dbReference type="Gene3D" id="3.30.40.10">
    <property type="entry name" value="Zinc/RING finger domain, C3HC4 (zinc finger)"/>
    <property type="match status" value="2"/>
</dbReference>
<protein>
    <recommendedName>
        <fullName evidence="10">BRCA1-associated protein</fullName>
    </recommendedName>
</protein>
<evidence type="ECO:0008006" key="10">
    <source>
        <dbReference type="Google" id="ProtNLM"/>
    </source>
</evidence>
<evidence type="ECO:0000259" key="8">
    <source>
        <dbReference type="PROSITE" id="PS50271"/>
    </source>
</evidence>
<proteinExistence type="predicted"/>
<dbReference type="GO" id="GO:0007265">
    <property type="term" value="P:Ras protein signal transduction"/>
    <property type="evidence" value="ECO:0007669"/>
    <property type="project" value="TreeGrafter"/>
</dbReference>
<dbReference type="GO" id="GO:0061630">
    <property type="term" value="F:ubiquitin protein ligase activity"/>
    <property type="evidence" value="ECO:0007669"/>
    <property type="project" value="TreeGrafter"/>
</dbReference>
<reference evidence="9" key="1">
    <citation type="submission" date="2015-08" db="EMBL/GenBank/DDBJ databases">
        <authorList>
            <person name="Babu N.S."/>
            <person name="Beckwith C.J."/>
            <person name="Beseler K.G."/>
            <person name="Brison A."/>
            <person name="Carone J.V."/>
            <person name="Caskin T.P."/>
            <person name="Diamond M."/>
            <person name="Durham M.E."/>
            <person name="Foxe J.M."/>
            <person name="Go M."/>
            <person name="Henderson B.A."/>
            <person name="Jones I.B."/>
            <person name="McGettigan J.A."/>
            <person name="Micheletti S.J."/>
            <person name="Nasrallah M.E."/>
            <person name="Ortiz D."/>
            <person name="Piller C.R."/>
            <person name="Privatt S.R."/>
            <person name="Schneider S.L."/>
            <person name="Sharp S."/>
            <person name="Smith T.C."/>
            <person name="Stanton J.D."/>
            <person name="Ullery H.E."/>
            <person name="Wilson R.J."/>
            <person name="Serrano M.G."/>
            <person name="Buck G."/>
            <person name="Lee V."/>
            <person name="Wang Y."/>
            <person name="Carvalho R."/>
            <person name="Voegtly L."/>
            <person name="Shi R."/>
            <person name="Duckworth R."/>
            <person name="Johnson A."/>
            <person name="Loviza R."/>
            <person name="Walstead R."/>
            <person name="Shah Z."/>
            <person name="Kiflezghi M."/>
            <person name="Wade K."/>
            <person name="Ball S.L."/>
            <person name="Bradley K.W."/>
            <person name="Asai D.J."/>
            <person name="Bowman C.A."/>
            <person name="Russell D.A."/>
            <person name="Pope W.H."/>
            <person name="Jacobs-Sera D."/>
            <person name="Hendrix R.W."/>
            <person name="Hatfull G.F."/>
        </authorList>
    </citation>
    <scope>NUCLEOTIDE SEQUENCE</scope>
</reference>
<evidence type="ECO:0000256" key="5">
    <source>
        <dbReference type="SAM" id="Coils"/>
    </source>
</evidence>
<evidence type="ECO:0000259" key="7">
    <source>
        <dbReference type="PROSITE" id="PS50089"/>
    </source>
</evidence>
<dbReference type="GO" id="GO:0016567">
    <property type="term" value="P:protein ubiquitination"/>
    <property type="evidence" value="ECO:0007669"/>
    <property type="project" value="TreeGrafter"/>
</dbReference>
<evidence type="ECO:0000256" key="6">
    <source>
        <dbReference type="SAM" id="MobiDB-lite"/>
    </source>
</evidence>
<dbReference type="Pfam" id="PF13639">
    <property type="entry name" value="zf-RING_2"/>
    <property type="match status" value="1"/>
</dbReference>
<keyword evidence="2 4" id="KW-0863">Zinc-finger</keyword>
<feature type="domain" description="UBP-type" evidence="8">
    <location>
        <begin position="297"/>
        <end position="391"/>
    </location>
</feature>
<dbReference type="GO" id="GO:0005737">
    <property type="term" value="C:cytoplasm"/>
    <property type="evidence" value="ECO:0007669"/>
    <property type="project" value="TreeGrafter"/>
</dbReference>
<dbReference type="PROSITE" id="PS50271">
    <property type="entry name" value="ZF_UBP"/>
    <property type="match status" value="1"/>
</dbReference>
<feature type="region of interest" description="Disordered" evidence="6">
    <location>
        <begin position="41"/>
        <end position="69"/>
    </location>
</feature>
<dbReference type="SUPFAM" id="SSF57850">
    <property type="entry name" value="RING/U-box"/>
    <property type="match status" value="1"/>
</dbReference>
<dbReference type="SMART" id="SM00290">
    <property type="entry name" value="ZnF_UBP"/>
    <property type="match status" value="1"/>
</dbReference>
<accession>A0A1D2ABA6</accession>
<organism evidence="9">
    <name type="scientific">Auxenochlorella protothecoides</name>
    <name type="common">Green microalga</name>
    <name type="synonym">Chlorella protothecoides</name>
    <dbReference type="NCBI Taxonomy" id="3075"/>
    <lineage>
        <taxon>Eukaryota</taxon>
        <taxon>Viridiplantae</taxon>
        <taxon>Chlorophyta</taxon>
        <taxon>core chlorophytes</taxon>
        <taxon>Trebouxiophyceae</taxon>
        <taxon>Chlorellales</taxon>
        <taxon>Chlorellaceae</taxon>
        <taxon>Auxenochlorella</taxon>
    </lineage>
</organism>
<dbReference type="InterPro" id="IPR001607">
    <property type="entry name" value="Znf_UBP"/>
</dbReference>
<dbReference type="Pfam" id="PF02148">
    <property type="entry name" value="zf-UBP"/>
    <property type="match status" value="1"/>
</dbReference>
<dbReference type="GO" id="GO:0008270">
    <property type="term" value="F:zinc ion binding"/>
    <property type="evidence" value="ECO:0007669"/>
    <property type="project" value="UniProtKB-KW"/>
</dbReference>
<name>A0A1D2ABA6_AUXPR</name>
<dbReference type="EMBL" id="GDKF01002145">
    <property type="protein sequence ID" value="JAT76477.1"/>
    <property type="molecule type" value="Transcribed_RNA"/>
</dbReference>
<dbReference type="InterPro" id="IPR001841">
    <property type="entry name" value="Znf_RING"/>
</dbReference>
<feature type="region of interest" description="Disordered" evidence="6">
    <location>
        <begin position="99"/>
        <end position="123"/>
    </location>
</feature>
<dbReference type="AlphaFoldDB" id="A0A1D2ABA6"/>
<dbReference type="InterPro" id="IPR013083">
    <property type="entry name" value="Znf_RING/FYVE/PHD"/>
</dbReference>